<organism evidence="6 7">
    <name type="scientific">Acanthaster planci</name>
    <name type="common">Crown-of-thorns starfish</name>
    <dbReference type="NCBI Taxonomy" id="133434"/>
    <lineage>
        <taxon>Eukaryota</taxon>
        <taxon>Metazoa</taxon>
        <taxon>Echinodermata</taxon>
        <taxon>Eleutherozoa</taxon>
        <taxon>Asterozoa</taxon>
        <taxon>Asteroidea</taxon>
        <taxon>Valvatacea</taxon>
        <taxon>Valvatida</taxon>
        <taxon>Acanthasteridae</taxon>
        <taxon>Acanthaster</taxon>
    </lineage>
</organism>
<dbReference type="InterPro" id="IPR016024">
    <property type="entry name" value="ARM-type_fold"/>
</dbReference>
<dbReference type="OrthoDB" id="28413at2759"/>
<evidence type="ECO:0000256" key="3">
    <source>
        <dbReference type="ARBA" id="ARBA00023036"/>
    </source>
</evidence>
<dbReference type="SUPFAM" id="SSF50729">
    <property type="entry name" value="PH domain-like"/>
    <property type="match status" value="1"/>
</dbReference>
<dbReference type="InterPro" id="IPR050868">
    <property type="entry name" value="ELMO_domain-containing"/>
</dbReference>
<gene>
    <name evidence="7 8 9 10" type="primary">LOC110975664</name>
</gene>
<keyword evidence="2" id="KW-0581">Phagocytosis</keyword>
<dbReference type="GO" id="GO:0005886">
    <property type="term" value="C:plasma membrane"/>
    <property type="evidence" value="ECO:0007669"/>
    <property type="project" value="TreeGrafter"/>
</dbReference>
<dbReference type="GO" id="GO:0048870">
    <property type="term" value="P:cell motility"/>
    <property type="evidence" value="ECO:0007669"/>
    <property type="project" value="TreeGrafter"/>
</dbReference>
<dbReference type="PANTHER" id="PTHR12771:SF56">
    <property type="entry name" value="CED-12"/>
    <property type="match status" value="1"/>
</dbReference>
<dbReference type="Pfam" id="PF16457">
    <property type="entry name" value="PH_12"/>
    <property type="match status" value="1"/>
</dbReference>
<dbReference type="GO" id="GO:0017124">
    <property type="term" value="F:SH3 domain binding"/>
    <property type="evidence" value="ECO:0007669"/>
    <property type="project" value="UniProtKB-KW"/>
</dbReference>
<dbReference type="AlphaFoldDB" id="A0A8B7XT34"/>
<keyword evidence="3" id="KW-0729">SH3-binding</keyword>
<protein>
    <submittedName>
        <fullName evidence="7 8">Engulfment and cell motility protein 1-like isoform X1</fullName>
    </submittedName>
</protein>
<evidence type="ECO:0000256" key="2">
    <source>
        <dbReference type="ARBA" id="ARBA00022907"/>
    </source>
</evidence>
<dbReference type="RefSeq" id="XP_022084025.1">
    <property type="nucleotide sequence ID" value="XM_022228333.1"/>
</dbReference>
<dbReference type="GO" id="GO:0006915">
    <property type="term" value="P:apoptotic process"/>
    <property type="evidence" value="ECO:0007669"/>
    <property type="project" value="UniProtKB-KW"/>
</dbReference>
<dbReference type="RefSeq" id="XP_022084024.1">
    <property type="nucleotide sequence ID" value="XM_022228332.1"/>
</dbReference>
<dbReference type="Proteomes" id="UP000694845">
    <property type="component" value="Unplaced"/>
</dbReference>
<keyword evidence="6" id="KW-1185">Reference proteome</keyword>
<comment type="function">
    <text evidence="4">Involved in cytoskeletal rearrangements required for phagocytosis of apoptotic cells and cell motility. Acts in association with DOCK1 and CRK. Was initially proposed to be required in complex with DOCK1 to activate Rac Rho small GTPases. May enhance the guanine nucleotide exchange factor (GEF) activity of DOCK1.</text>
</comment>
<dbReference type="Gene3D" id="2.30.29.30">
    <property type="entry name" value="Pleckstrin-homology domain (PH domain)/Phosphotyrosine-binding domain (PTB)"/>
    <property type="match status" value="1"/>
</dbReference>
<dbReference type="GeneID" id="110975664"/>
<name>A0A8B7XT34_ACAPL</name>
<dbReference type="Gene3D" id="1.25.10.10">
    <property type="entry name" value="Leucine-rich Repeat Variant"/>
    <property type="match status" value="1"/>
</dbReference>
<evidence type="ECO:0000259" key="5">
    <source>
        <dbReference type="PROSITE" id="PS51335"/>
    </source>
</evidence>
<dbReference type="Pfam" id="PF04727">
    <property type="entry name" value="ELMO_CED12"/>
    <property type="match status" value="1"/>
</dbReference>
<dbReference type="InterPro" id="IPR001849">
    <property type="entry name" value="PH_domain"/>
</dbReference>
<dbReference type="CDD" id="cd13359">
    <property type="entry name" value="PH_ELMO1_CED-12"/>
    <property type="match status" value="1"/>
</dbReference>
<dbReference type="GO" id="GO:0006909">
    <property type="term" value="P:phagocytosis"/>
    <property type="evidence" value="ECO:0007669"/>
    <property type="project" value="UniProtKB-KW"/>
</dbReference>
<accession>A0A8B7XT34</accession>
<dbReference type="Gene3D" id="6.10.250.810">
    <property type="match status" value="1"/>
</dbReference>
<keyword evidence="1" id="KW-0053">Apoptosis</keyword>
<dbReference type="InterPro" id="IPR011989">
    <property type="entry name" value="ARM-like"/>
</dbReference>
<dbReference type="RefSeq" id="XP_022084026.1">
    <property type="nucleotide sequence ID" value="XM_022228334.1"/>
</dbReference>
<dbReference type="PROSITE" id="PS51335">
    <property type="entry name" value="ELMO"/>
    <property type="match status" value="1"/>
</dbReference>
<dbReference type="Pfam" id="PF11841">
    <property type="entry name" value="ELMO_ARM"/>
    <property type="match status" value="1"/>
</dbReference>
<dbReference type="InterPro" id="IPR024574">
    <property type="entry name" value="ELMO_ARM"/>
</dbReference>
<dbReference type="KEGG" id="aplc:110975664"/>
<dbReference type="InterPro" id="IPR011993">
    <property type="entry name" value="PH-like_dom_sf"/>
</dbReference>
<evidence type="ECO:0000313" key="6">
    <source>
        <dbReference type="Proteomes" id="UP000694845"/>
    </source>
</evidence>
<dbReference type="InterPro" id="IPR006816">
    <property type="entry name" value="ELMO_dom"/>
</dbReference>
<evidence type="ECO:0000313" key="8">
    <source>
        <dbReference type="RefSeq" id="XP_022084025.1"/>
    </source>
</evidence>
<dbReference type="OMA" id="CPHMKDL"/>
<proteinExistence type="predicted"/>
<evidence type="ECO:0000256" key="4">
    <source>
        <dbReference type="ARBA" id="ARBA00024863"/>
    </source>
</evidence>
<dbReference type="GO" id="GO:0007015">
    <property type="term" value="P:actin filament organization"/>
    <property type="evidence" value="ECO:0007669"/>
    <property type="project" value="TreeGrafter"/>
</dbReference>
<reference evidence="7 8" key="1">
    <citation type="submission" date="2025-04" db="UniProtKB">
        <authorList>
            <consortium name="RefSeq"/>
        </authorList>
    </citation>
    <scope>IDENTIFICATION</scope>
</reference>
<dbReference type="PANTHER" id="PTHR12771">
    <property type="entry name" value="ENGULFMENT AND CELL MOTILITY"/>
    <property type="match status" value="1"/>
</dbReference>
<sequence>MMTSVTLIDTSRADPSIIRLAVEMEGKIGQLYCWDQNKSLTTIVEEVCQMYNIGNPGDYALQHTDDKLTYITEDNRSDLTNGIVLKLTDSPGKTAQDVFGTLQSESPEDIQRALQRLSKASADITFAQEFCSRGGGELLIGMVEEGSEQGESLAYTLASFLELMEHSIIPWENITNKFIKRIASYVNRTHSAVLQPGDSTVTLKALAILESLVLSRRHVIPCSPEIADLYNTIANELTFPNLVPHLESNKHPVIQQYCLALMNALCLRAPEDRKKKLEDALSSKEIRTVIMEKIVRSQTVGTEMQHQLYVFQQLTFNLLEKKMNTKIDPNNEKHRENIIDLRRIAFGTDSDARKPGVSSVINDYKKLGFTNISNPTMDFMIVPPGILALDCMYYFATTHNESYSKVVLENSCRADEHECPFARTSIALTKILCEILKVGEAPTETGQDYYPMFFSCDNAFKEFFCQCIRLFNKTWKEMRAELEDFPKVMSVVKEQIERALKSHSPSMDQFWSKLLHFDYSQILKLRQQERSDKEEWNSQATPVVELREEIKPEIMELIKQQRLNYLMKGTQFNKYNKSGRAKDKFWYCRLTPNHKVLHYGDIDENTVPAAETLPNKLPVSEIQDVLVGKDCPHVKQIRGNVTSAFSILQHLPEQHLDFVAPNQEAFDMWYDGINALLGKAMVSKQTEEDLEMLLSMEIKMRLLDTANVPIPSEPPPIPPPPPDYNFYYDSL</sequence>
<evidence type="ECO:0000313" key="10">
    <source>
        <dbReference type="RefSeq" id="XP_022084027.1"/>
    </source>
</evidence>
<evidence type="ECO:0000313" key="7">
    <source>
        <dbReference type="RefSeq" id="XP_022084024.1"/>
    </source>
</evidence>
<evidence type="ECO:0000313" key="9">
    <source>
        <dbReference type="RefSeq" id="XP_022084026.1"/>
    </source>
</evidence>
<feature type="domain" description="ELMO" evidence="5">
    <location>
        <begin position="333"/>
        <end position="500"/>
    </location>
</feature>
<dbReference type="SUPFAM" id="SSF48371">
    <property type="entry name" value="ARM repeat"/>
    <property type="match status" value="1"/>
</dbReference>
<dbReference type="RefSeq" id="XP_022084027.1">
    <property type="nucleotide sequence ID" value="XM_022228335.1"/>
</dbReference>
<evidence type="ECO:0000256" key="1">
    <source>
        <dbReference type="ARBA" id="ARBA00022703"/>
    </source>
</evidence>